<accession>A0A4C1T0W2</accession>
<dbReference type="EMBL" id="BGZK01004250">
    <property type="protein sequence ID" value="GBP07836.1"/>
    <property type="molecule type" value="Genomic_DNA"/>
</dbReference>
<protein>
    <submittedName>
        <fullName evidence="1">Retrovirus-related Pol polyprotein from transposon opus</fullName>
    </submittedName>
</protein>
<keyword evidence="2" id="KW-1185">Reference proteome</keyword>
<dbReference type="Gene3D" id="3.30.420.10">
    <property type="entry name" value="Ribonuclease H-like superfamily/Ribonuclease H"/>
    <property type="match status" value="1"/>
</dbReference>
<comment type="caution">
    <text evidence="1">The sequence shown here is derived from an EMBL/GenBank/DDBJ whole genome shotgun (WGS) entry which is preliminary data.</text>
</comment>
<dbReference type="InterPro" id="IPR036397">
    <property type="entry name" value="RNaseH_sf"/>
</dbReference>
<dbReference type="GO" id="GO:0003676">
    <property type="term" value="F:nucleic acid binding"/>
    <property type="evidence" value="ECO:0007669"/>
    <property type="project" value="InterPro"/>
</dbReference>
<dbReference type="OrthoDB" id="4369127at2759"/>
<gene>
    <name evidence="1" type="primary">pol</name>
    <name evidence="1" type="ORF">EVAR_71045_1</name>
</gene>
<dbReference type="Proteomes" id="UP000299102">
    <property type="component" value="Unassembled WGS sequence"/>
</dbReference>
<organism evidence="1 2">
    <name type="scientific">Eumeta variegata</name>
    <name type="common">Bagworm moth</name>
    <name type="synonym">Eumeta japonica</name>
    <dbReference type="NCBI Taxonomy" id="151549"/>
    <lineage>
        <taxon>Eukaryota</taxon>
        <taxon>Metazoa</taxon>
        <taxon>Ecdysozoa</taxon>
        <taxon>Arthropoda</taxon>
        <taxon>Hexapoda</taxon>
        <taxon>Insecta</taxon>
        <taxon>Pterygota</taxon>
        <taxon>Neoptera</taxon>
        <taxon>Endopterygota</taxon>
        <taxon>Lepidoptera</taxon>
        <taxon>Glossata</taxon>
        <taxon>Ditrysia</taxon>
        <taxon>Tineoidea</taxon>
        <taxon>Psychidae</taxon>
        <taxon>Oiketicinae</taxon>
        <taxon>Eumeta</taxon>
    </lineage>
</organism>
<reference evidence="1 2" key="1">
    <citation type="journal article" date="2019" name="Commun. Biol.">
        <title>The bagworm genome reveals a unique fibroin gene that provides high tensile strength.</title>
        <authorList>
            <person name="Kono N."/>
            <person name="Nakamura H."/>
            <person name="Ohtoshi R."/>
            <person name="Tomita M."/>
            <person name="Numata K."/>
            <person name="Arakawa K."/>
        </authorList>
    </citation>
    <scope>NUCLEOTIDE SEQUENCE [LARGE SCALE GENOMIC DNA]</scope>
</reference>
<evidence type="ECO:0000313" key="2">
    <source>
        <dbReference type="Proteomes" id="UP000299102"/>
    </source>
</evidence>
<dbReference type="AlphaFoldDB" id="A0A4C1T0W2"/>
<name>A0A4C1T0W2_EUMVA</name>
<proteinExistence type="predicted"/>
<evidence type="ECO:0000313" key="1">
    <source>
        <dbReference type="EMBL" id="GBP07836.1"/>
    </source>
</evidence>
<sequence length="135" mass="15924">MRCLQNNRAHRSFQELLEKSVKEYNFSIHTVTGRRPLEVFFGRRVCSDPTQLEKERNETMQKLARKQEADLSYHNANRSPPKEYAQGEEIFVKINRRVGNKLSARYKKEIVAENYNTTVKTKTGRIVHKNNIRQS</sequence>